<evidence type="ECO:0000313" key="1">
    <source>
        <dbReference type="EMBL" id="BCA91923.1"/>
    </source>
</evidence>
<protein>
    <submittedName>
        <fullName evidence="1">Uncharacterized protein</fullName>
    </submittedName>
</protein>
<proteinExistence type="predicted"/>
<name>A0A6F8SVD6_9GAMM</name>
<sequence length="54" mass="6516">MTRFILRERHRHLVIPRPDLGLFCSRKNAKRAAKRRGYPFELIFKVKRHANENA</sequence>
<dbReference type="EMBL" id="AP022821">
    <property type="protein sequence ID" value="BCA91923.1"/>
    <property type="molecule type" value="Genomic_DNA"/>
</dbReference>
<accession>A0A6F8SVD6</accession>
<dbReference type="AlphaFoldDB" id="A0A6F8SVD6"/>
<gene>
    <name evidence="1" type="ORF">HMSLTHF_16980</name>
</gene>
<reference evidence="1 2" key="1">
    <citation type="submission" date="2020-02" db="EMBL/GenBank/DDBJ databases">
        <title>Complete Genome Sequence of Halomonas meridiana strain BAA-801, Isolated from Deep Sea Thermal Vent.</title>
        <authorList>
            <person name="Takahashi Y."/>
            <person name="Takahashi H."/>
            <person name="Galipon J."/>
            <person name="Arakawa K."/>
        </authorList>
    </citation>
    <scope>NUCLEOTIDE SEQUENCE [LARGE SCALE GENOMIC DNA]</scope>
    <source>
        <strain evidence="1 2">Slthf1</strain>
    </source>
</reference>
<dbReference type="Proteomes" id="UP000503197">
    <property type="component" value="Chromosome"/>
</dbReference>
<organism evidence="1 2">
    <name type="scientific">Vreelandella aquamarina</name>
    <dbReference type="NCBI Taxonomy" id="77097"/>
    <lineage>
        <taxon>Bacteria</taxon>
        <taxon>Pseudomonadati</taxon>
        <taxon>Pseudomonadota</taxon>
        <taxon>Gammaproteobacteria</taxon>
        <taxon>Oceanospirillales</taxon>
        <taxon>Halomonadaceae</taxon>
        <taxon>Vreelandella</taxon>
    </lineage>
</organism>
<evidence type="ECO:0000313" key="2">
    <source>
        <dbReference type="Proteomes" id="UP000503197"/>
    </source>
</evidence>